<protein>
    <submittedName>
        <fullName evidence="6">Non-ribosomal peptide synthetase</fullName>
    </submittedName>
</protein>
<dbReference type="Gene3D" id="3.30.559.10">
    <property type="entry name" value="Chloramphenicol acetyltransferase-like domain"/>
    <property type="match status" value="2"/>
</dbReference>
<keyword evidence="7" id="KW-1185">Reference proteome</keyword>
<dbReference type="PANTHER" id="PTHR45527:SF1">
    <property type="entry name" value="FATTY ACID SYNTHASE"/>
    <property type="match status" value="1"/>
</dbReference>
<gene>
    <name evidence="6" type="ORF">SG34_031425</name>
</gene>
<reference evidence="6 7" key="2">
    <citation type="journal article" date="2022" name="Mar. Drugs">
        <title>Bioassay-Guided Fractionation Leads to the Detection of Cholic Acid Generated by the Rare Thalassomonas sp.</title>
        <authorList>
            <person name="Pheiffer F."/>
            <person name="Schneider Y.K."/>
            <person name="Hansen E.H."/>
            <person name="Andersen J.H."/>
            <person name="Isaksson J."/>
            <person name="Busche T."/>
            <person name="R C."/>
            <person name="Kalinowski J."/>
            <person name="Zyl L.V."/>
            <person name="Trindade M."/>
        </authorList>
    </citation>
    <scope>NUCLEOTIDE SEQUENCE [LARGE SCALE GENOMIC DNA]</scope>
    <source>
        <strain evidence="6 7">XOM25</strain>
    </source>
</reference>
<name>A0AAE9Z9N2_9GAMM</name>
<dbReference type="CDD" id="cd19531">
    <property type="entry name" value="LCL_NRPS-like"/>
    <property type="match status" value="2"/>
</dbReference>
<feature type="region of interest" description="Disordered" evidence="4">
    <location>
        <begin position="2174"/>
        <end position="2208"/>
    </location>
</feature>
<keyword evidence="2" id="KW-0596">Phosphopantetheine</keyword>
<proteinExistence type="predicted"/>
<dbReference type="Gene3D" id="3.40.50.1820">
    <property type="entry name" value="alpha/beta hydrolase"/>
    <property type="match status" value="1"/>
</dbReference>
<keyword evidence="3" id="KW-0597">Phosphoprotein</keyword>
<dbReference type="Gene3D" id="3.40.50.980">
    <property type="match status" value="2"/>
</dbReference>
<reference evidence="6 7" key="1">
    <citation type="journal article" date="2015" name="Genome Announc.">
        <title>Draft Genome Sequences of Marine Isolates of Thalassomonas viridans and Thalassomonas actiniarum.</title>
        <authorList>
            <person name="Olonade I."/>
            <person name="van Zyl L.J."/>
            <person name="Trindade M."/>
        </authorList>
    </citation>
    <scope>NUCLEOTIDE SEQUENCE [LARGE SCALE GENOMIC DNA]</scope>
    <source>
        <strain evidence="6 7">XOM25</strain>
    </source>
</reference>
<accession>A0AAE9Z9N2</accession>
<dbReference type="EMBL" id="CP059734">
    <property type="protein sequence ID" value="WDE09276.1"/>
    <property type="molecule type" value="Genomic_DNA"/>
</dbReference>
<dbReference type="GO" id="GO:0044550">
    <property type="term" value="P:secondary metabolite biosynthetic process"/>
    <property type="evidence" value="ECO:0007669"/>
    <property type="project" value="TreeGrafter"/>
</dbReference>
<dbReference type="Proteomes" id="UP000032352">
    <property type="component" value="Chromosome pTvir"/>
</dbReference>
<dbReference type="Pfam" id="PF18563">
    <property type="entry name" value="TubC_N"/>
    <property type="match status" value="1"/>
</dbReference>
<evidence type="ECO:0000313" key="7">
    <source>
        <dbReference type="Proteomes" id="UP000032352"/>
    </source>
</evidence>
<dbReference type="KEGG" id="tvd:SG34_031425"/>
<dbReference type="Pfam" id="PF00550">
    <property type="entry name" value="PP-binding"/>
    <property type="match status" value="2"/>
</dbReference>
<dbReference type="Gene3D" id="1.10.1200.10">
    <property type="entry name" value="ACP-like"/>
    <property type="match status" value="1"/>
</dbReference>
<dbReference type="NCBIfam" id="NF003417">
    <property type="entry name" value="PRK04813.1"/>
    <property type="match status" value="2"/>
</dbReference>
<dbReference type="FunFam" id="1.10.1200.10:FF:000016">
    <property type="entry name" value="Non-ribosomal peptide synthase"/>
    <property type="match status" value="1"/>
</dbReference>
<feature type="compositionally biased region" description="Acidic residues" evidence="4">
    <location>
        <begin position="2196"/>
        <end position="2208"/>
    </location>
</feature>
<evidence type="ECO:0000256" key="4">
    <source>
        <dbReference type="SAM" id="MobiDB-lite"/>
    </source>
</evidence>
<dbReference type="Gene3D" id="3.40.50.12780">
    <property type="entry name" value="N-terminal domain of ligase-like"/>
    <property type="match status" value="1"/>
</dbReference>
<evidence type="ECO:0000256" key="1">
    <source>
        <dbReference type="ARBA" id="ARBA00001957"/>
    </source>
</evidence>
<dbReference type="RefSeq" id="WP_044837582.1">
    <property type="nucleotide sequence ID" value="NZ_CP059734.1"/>
</dbReference>
<dbReference type="SUPFAM" id="SSF47336">
    <property type="entry name" value="ACP-like"/>
    <property type="match status" value="2"/>
</dbReference>
<evidence type="ECO:0000313" key="6">
    <source>
        <dbReference type="EMBL" id="WDE09276.1"/>
    </source>
</evidence>
<dbReference type="Pfam" id="PF00668">
    <property type="entry name" value="Condensation"/>
    <property type="match status" value="2"/>
</dbReference>
<dbReference type="Gene3D" id="3.30.300.30">
    <property type="match status" value="2"/>
</dbReference>
<dbReference type="InterPro" id="IPR009081">
    <property type="entry name" value="PP-bd_ACP"/>
</dbReference>
<dbReference type="CDD" id="cd05930">
    <property type="entry name" value="A_NRPS"/>
    <property type="match status" value="2"/>
</dbReference>
<dbReference type="PROSITE" id="PS00455">
    <property type="entry name" value="AMP_BINDING"/>
    <property type="match status" value="2"/>
</dbReference>
<dbReference type="InterPro" id="IPR020845">
    <property type="entry name" value="AMP-binding_CS"/>
</dbReference>
<dbReference type="NCBIfam" id="TIGR01733">
    <property type="entry name" value="AA-adenyl-dom"/>
    <property type="match status" value="2"/>
</dbReference>
<dbReference type="SMART" id="SM00823">
    <property type="entry name" value="PKS_PP"/>
    <property type="match status" value="2"/>
</dbReference>
<dbReference type="InterPro" id="IPR023213">
    <property type="entry name" value="CAT-like_dom_sf"/>
</dbReference>
<comment type="cofactor">
    <cofactor evidence="1">
        <name>pantetheine 4'-phosphate</name>
        <dbReference type="ChEBI" id="CHEBI:47942"/>
    </cofactor>
</comment>
<dbReference type="Pfam" id="PF00501">
    <property type="entry name" value="AMP-binding"/>
    <property type="match status" value="2"/>
</dbReference>
<organism evidence="6 7">
    <name type="scientific">Thalassomonas viridans</name>
    <dbReference type="NCBI Taxonomy" id="137584"/>
    <lineage>
        <taxon>Bacteria</taxon>
        <taxon>Pseudomonadati</taxon>
        <taxon>Pseudomonadota</taxon>
        <taxon>Gammaproteobacteria</taxon>
        <taxon>Alteromonadales</taxon>
        <taxon>Colwelliaceae</taxon>
        <taxon>Thalassomonas</taxon>
    </lineage>
</organism>
<dbReference type="GO" id="GO:0005737">
    <property type="term" value="C:cytoplasm"/>
    <property type="evidence" value="ECO:0007669"/>
    <property type="project" value="TreeGrafter"/>
</dbReference>
<dbReference type="FunFam" id="3.30.300.30:FF:000015">
    <property type="entry name" value="Nonribosomal peptide synthase SidD"/>
    <property type="match status" value="1"/>
</dbReference>
<dbReference type="GO" id="GO:0072330">
    <property type="term" value="P:monocarboxylic acid biosynthetic process"/>
    <property type="evidence" value="ECO:0007669"/>
    <property type="project" value="UniProtKB-ARBA"/>
</dbReference>
<dbReference type="SUPFAM" id="SSF52777">
    <property type="entry name" value="CoA-dependent acyltransferases"/>
    <property type="match status" value="4"/>
</dbReference>
<dbReference type="InterPro" id="IPR044894">
    <property type="entry name" value="TubC_N_sf"/>
</dbReference>
<feature type="domain" description="Carrier" evidence="5">
    <location>
        <begin position="1036"/>
        <end position="1113"/>
    </location>
</feature>
<dbReference type="SUPFAM" id="SSF56801">
    <property type="entry name" value="Acetyl-CoA synthetase-like"/>
    <property type="match status" value="2"/>
</dbReference>
<dbReference type="Pfam" id="PF13193">
    <property type="entry name" value="AMP-binding_C"/>
    <property type="match status" value="2"/>
</dbReference>
<dbReference type="InterPro" id="IPR042099">
    <property type="entry name" value="ANL_N_sf"/>
</dbReference>
<dbReference type="InterPro" id="IPR025110">
    <property type="entry name" value="AMP-bd_C"/>
</dbReference>
<dbReference type="InterPro" id="IPR001242">
    <property type="entry name" value="Condensation_dom"/>
</dbReference>
<dbReference type="InterPro" id="IPR045851">
    <property type="entry name" value="AMP-bd_C_sf"/>
</dbReference>
<evidence type="ECO:0000256" key="2">
    <source>
        <dbReference type="ARBA" id="ARBA00022450"/>
    </source>
</evidence>
<dbReference type="Gene3D" id="3.30.559.30">
    <property type="entry name" value="Nonribosomal peptide synthetase, condensation domain"/>
    <property type="match status" value="2"/>
</dbReference>
<dbReference type="PROSITE" id="PS50075">
    <property type="entry name" value="CARRIER"/>
    <property type="match status" value="2"/>
</dbReference>
<feature type="domain" description="Carrier" evidence="5">
    <location>
        <begin position="2097"/>
        <end position="2172"/>
    </location>
</feature>
<dbReference type="PANTHER" id="PTHR45527">
    <property type="entry name" value="NONRIBOSOMAL PEPTIDE SYNTHETASE"/>
    <property type="match status" value="1"/>
</dbReference>
<dbReference type="Gene3D" id="2.30.38.10">
    <property type="entry name" value="Luciferase, Domain 3"/>
    <property type="match status" value="1"/>
</dbReference>
<dbReference type="InterPro" id="IPR000873">
    <property type="entry name" value="AMP-dep_synth/lig_dom"/>
</dbReference>
<dbReference type="InterPro" id="IPR010071">
    <property type="entry name" value="AA_adenyl_dom"/>
</dbReference>
<sequence length="2208" mass="246444">MNTLELIQKATEKGVLLFVEEGKLGFKLTAPSFDPQLKAEIVKAKDAIVEVLTRVAPVKDKAGKIAPRPEDLPYIPASAAQQRIWTAHQLGSDGRQYNLPRITSLEGRLDRQALEQAVNVLVERHSILRTHFVLNRGHLCQVISPFVRAPLETVNPGDISGQALDELLQTYVCHEFDLQQGPLFRIVLIERAPEKFVLLFNIHHILTDAWSNNLLMKELALLYNGYAGGPAANLPALPVEYADYACWQQQQSDFGPALDYWQQELANAPVLHQLPLDHDRPAVKTSGARRQSLSLTPALSSALKQLANDQGITAFVLLQTAFSVLIGRWSNQKDIVIGSPVSGRHLQQVEALSGLFVNVIAIRCRFDPGQSFAGLLQQQKIKLRDALIHQDLPFEMLLAKLQPGRGKHHSPLFQILFTMKNREAEALSLTGLETRSLPAQLPYANYDIDFSVNEGSDQFHLSWNYACDLFEDGTISRLSESFVRLLGGLSQSPDTPLGRLPVLPDGDSRLLQSWHNNRRPYPRDICVHQLFEQQVEKTPDELALVCGDSSFTYREVNGKANALALHLREQGIKPGHVIPVLMSRGAEVPVSLLALLKLGAVFAPLDLEFPASRLQAILENFTTSLVLTNNRLAQDKLPENFDCCEVNVHRLPLAGNLACDITSQAPMYVIHTSGTTGTPKGAINKHLGIVNRFSYMDAQLKQQAKECVLQTTYHCFDSAIWQLLWPLCHGGRVVMPEFGDGFDLAELVSLIRRYRVSFSDFTPSTLGLMLNHLETYPDAAGHMKSLKTLIVGGEASSLALVQQCRQLLPGLTYWNAYGPTETAIGVIFYRVPADVRGKVPIGKAMQNVRALVLDEQLQQVAIGVTGELYLGGDCLGLGYLNNPAETAKAFIDNPFSTREGDKLYKTGDYARWLPDGNLDYLGRVDNQLKIRGMRIETDEIETLLCRADRVQGAAVKAFGRGDNLYLVAYLVPGDAGTLEDREKWLARVRQYAGEQLPDYMLPRELVCLEKLPVNNSGKTDYKQLAPPVLAQKPRRRPGSKAEKLLLGIWSEILQQPPEDIGTDDDFFDLGGHSLSALRLMNKIDATFATRLTIKQIFEMSTIIKQAQLVAENTGHSRTRISGQGEDQPLRMSSAQQRLWFIDQMGGSSQYNITMVLELTGQLNFGGVTRALEQIMQRHQVLRTFFVSRGEEVELAVQASYALPVTTLDLSAYEFVEQQEIMSRLIREESDYQFDLANELLLRVKLLTLADNKWRLLFNIHHIICDGWSFNLLLNEFKTFYNAYCNNETPDVAPLPIQYSDYAHWQSIYVNSKDYQDSLAYWQQRLHRLPALHQLPLDKIRPRRQRFKGKVYKHCFASASHSRVQALCQQQQTTLFTLMQTVFALFIGRISNQRDVVMGTPSAGRSAKELEGLIGLFVNTLVIRTQLEKGESFTGLLQRNKQQILNDLEHEAMPFDVLVEQLNPGRHMSHAPLFQIMFTLQNRNESRVSLTGLKAERVSGQSNKSKFDLNLSVVEDREGLNLLWQYDVDLFAPASIERMNNQYVQLLHSLLDNPELPVDSLNLSDAGETRQLHQLWQGDKVDYPASGLLDEFARQVARQGDAVALQYQDQALSFSRLDRLSDQLALELIARGAKAETIVGIHAQRSLNWFITILGVLKSGAAYLPLDAALPLSRIEYMVTDSQALLLLSDAPASLARMKPDVPVIDISRADTLQPETAAIGAGEFARAVNAPQDLAYVIYTSGSTGKPKGVCIEHRALSNLAFSLRDRLVKYGSDLARWGANASFGFDASLQGISQLALGSTLVLIPQAYRNDPRQLADYLQRHRVTMLDCTPSQVKQWIEDGQLHRFPSLVIGGEAISADTWQHLVQFQHNSAELAFNVYGPTESCVDSTLAPIDKSYGLPVIGGLLPNVSAYVVSEGQVCPAGVVGELYLGGAQLARGYLNREQLTQERFVDFTVAGHHRRMYRTGDLVKYNSDGSLVFIGRADNQVKLHGYRIELGEIEVQLRDLDEVEDVAVTLADSGRGQELVAYTVLSPSAGQGQQALAAIRQKLTALLPAYMQPTHYQLLRALPLNVNGKLDTAALPEITFSRGREQSYQAPENELEASLCRIWQDLLKIAKIGVRDNFFELGGHSLLITRLINRIRDELALEITVRDVFEQPTIRQIACLLAQSEEKAAGPDEFGPARQEEVPELAPFAEEDEEEYEEGEF</sequence>
<dbReference type="FunFam" id="3.40.50.980:FF:000001">
    <property type="entry name" value="Non-ribosomal peptide synthetase"/>
    <property type="match status" value="1"/>
</dbReference>
<dbReference type="InterPro" id="IPR036736">
    <property type="entry name" value="ACP-like_sf"/>
</dbReference>
<dbReference type="GO" id="GO:0031177">
    <property type="term" value="F:phosphopantetheine binding"/>
    <property type="evidence" value="ECO:0007669"/>
    <property type="project" value="InterPro"/>
</dbReference>
<dbReference type="InterPro" id="IPR041464">
    <property type="entry name" value="TubC_N"/>
</dbReference>
<dbReference type="InterPro" id="IPR020806">
    <property type="entry name" value="PKS_PP-bd"/>
</dbReference>
<evidence type="ECO:0000259" key="5">
    <source>
        <dbReference type="PROSITE" id="PS50075"/>
    </source>
</evidence>
<dbReference type="GO" id="GO:0003824">
    <property type="term" value="F:catalytic activity"/>
    <property type="evidence" value="ECO:0007669"/>
    <property type="project" value="InterPro"/>
</dbReference>
<evidence type="ECO:0000256" key="3">
    <source>
        <dbReference type="ARBA" id="ARBA00022553"/>
    </source>
</evidence>
<dbReference type="Gene3D" id="1.10.10.1830">
    <property type="entry name" value="Non-ribosomal peptide synthase, adenylation domain"/>
    <property type="match status" value="1"/>
</dbReference>
<dbReference type="PROSITE" id="PS00012">
    <property type="entry name" value="PHOSPHOPANTETHEINE"/>
    <property type="match status" value="1"/>
</dbReference>
<dbReference type="InterPro" id="IPR006162">
    <property type="entry name" value="Ppantetheine_attach_site"/>
</dbReference>
<dbReference type="GO" id="GO:0043041">
    <property type="term" value="P:amino acid activation for nonribosomal peptide biosynthetic process"/>
    <property type="evidence" value="ECO:0007669"/>
    <property type="project" value="TreeGrafter"/>
</dbReference>
<dbReference type="InterPro" id="IPR029058">
    <property type="entry name" value="AB_hydrolase_fold"/>
</dbReference>